<evidence type="ECO:0000256" key="2">
    <source>
        <dbReference type="ARBA" id="ARBA00022692"/>
    </source>
</evidence>
<evidence type="ECO:0000313" key="8">
    <source>
        <dbReference type="EMBL" id="KXZ51701.1"/>
    </source>
</evidence>
<dbReference type="GO" id="GO:0016020">
    <property type="term" value="C:membrane"/>
    <property type="evidence" value="ECO:0007669"/>
    <property type="project" value="UniProtKB-SubCell"/>
</dbReference>
<comment type="caution">
    <text evidence="8">The sequence shown here is derived from an EMBL/GenBank/DDBJ whole genome shotgun (WGS) entry which is preliminary data.</text>
</comment>
<dbReference type="OrthoDB" id="420606at2759"/>
<protein>
    <submittedName>
        <fullName evidence="8">Uncharacterized protein</fullName>
    </submittedName>
</protein>
<evidence type="ECO:0000313" key="9">
    <source>
        <dbReference type="Proteomes" id="UP000075714"/>
    </source>
</evidence>
<dbReference type="AlphaFoldDB" id="A0A150GPG8"/>
<gene>
    <name evidence="8" type="ORF">GPECTOR_11g150</name>
</gene>
<evidence type="ECO:0000256" key="7">
    <source>
        <dbReference type="SAM" id="SignalP"/>
    </source>
</evidence>
<dbReference type="InterPro" id="IPR004299">
    <property type="entry name" value="MBOAT_fam"/>
</dbReference>
<evidence type="ECO:0000256" key="4">
    <source>
        <dbReference type="ARBA" id="ARBA00023136"/>
    </source>
</evidence>
<evidence type="ECO:0000256" key="1">
    <source>
        <dbReference type="ARBA" id="ARBA00004141"/>
    </source>
</evidence>
<evidence type="ECO:0000256" key="3">
    <source>
        <dbReference type="ARBA" id="ARBA00022989"/>
    </source>
</evidence>
<keyword evidence="2 6" id="KW-0812">Transmembrane</keyword>
<dbReference type="PANTHER" id="PTHR13285">
    <property type="entry name" value="ACYLTRANSFERASE"/>
    <property type="match status" value="1"/>
</dbReference>
<dbReference type="GO" id="GO:0016746">
    <property type="term" value="F:acyltransferase activity"/>
    <property type="evidence" value="ECO:0007669"/>
    <property type="project" value="TreeGrafter"/>
</dbReference>
<proteinExistence type="predicted"/>
<dbReference type="EMBL" id="LSYV01000012">
    <property type="protein sequence ID" value="KXZ51701.1"/>
    <property type="molecule type" value="Genomic_DNA"/>
</dbReference>
<keyword evidence="3 6" id="KW-1133">Transmembrane helix</keyword>
<comment type="subcellular location">
    <subcellularLocation>
        <location evidence="1">Membrane</location>
        <topology evidence="1">Multi-pass membrane protein</topology>
    </subcellularLocation>
</comment>
<keyword evidence="9" id="KW-1185">Reference proteome</keyword>
<dbReference type="STRING" id="33097.A0A150GPG8"/>
<dbReference type="PANTHER" id="PTHR13285:SF18">
    <property type="entry name" value="PROTEIN-CYSTEINE N-PALMITOYLTRANSFERASE RASP"/>
    <property type="match status" value="1"/>
</dbReference>
<accession>A0A150GPG8</accession>
<dbReference type="Pfam" id="PF03062">
    <property type="entry name" value="MBOAT"/>
    <property type="match status" value="1"/>
</dbReference>
<organism evidence="8 9">
    <name type="scientific">Gonium pectorale</name>
    <name type="common">Green alga</name>
    <dbReference type="NCBI Taxonomy" id="33097"/>
    <lineage>
        <taxon>Eukaryota</taxon>
        <taxon>Viridiplantae</taxon>
        <taxon>Chlorophyta</taxon>
        <taxon>core chlorophytes</taxon>
        <taxon>Chlorophyceae</taxon>
        <taxon>CS clade</taxon>
        <taxon>Chlamydomonadales</taxon>
        <taxon>Volvocaceae</taxon>
        <taxon>Gonium</taxon>
    </lineage>
</organism>
<evidence type="ECO:0000256" key="6">
    <source>
        <dbReference type="SAM" id="Phobius"/>
    </source>
</evidence>
<dbReference type="GO" id="GO:0005783">
    <property type="term" value="C:endoplasmic reticulum"/>
    <property type="evidence" value="ECO:0007669"/>
    <property type="project" value="TreeGrafter"/>
</dbReference>
<feature type="transmembrane region" description="Helical" evidence="6">
    <location>
        <begin position="266"/>
        <end position="290"/>
    </location>
</feature>
<feature type="signal peptide" evidence="7">
    <location>
        <begin position="1"/>
        <end position="36"/>
    </location>
</feature>
<reference evidence="9" key="1">
    <citation type="journal article" date="2016" name="Nat. Commun.">
        <title>The Gonium pectorale genome demonstrates co-option of cell cycle regulation during the evolution of multicellularity.</title>
        <authorList>
            <person name="Hanschen E.R."/>
            <person name="Marriage T.N."/>
            <person name="Ferris P.J."/>
            <person name="Hamaji T."/>
            <person name="Toyoda A."/>
            <person name="Fujiyama A."/>
            <person name="Neme R."/>
            <person name="Noguchi H."/>
            <person name="Minakuchi Y."/>
            <person name="Suzuki M."/>
            <person name="Kawai-Toyooka H."/>
            <person name="Smith D.R."/>
            <person name="Sparks H."/>
            <person name="Anderson J."/>
            <person name="Bakaric R."/>
            <person name="Luria V."/>
            <person name="Karger A."/>
            <person name="Kirschner M.W."/>
            <person name="Durand P.M."/>
            <person name="Michod R.E."/>
            <person name="Nozaki H."/>
            <person name="Olson B.J."/>
        </authorList>
    </citation>
    <scope>NUCLEOTIDE SEQUENCE [LARGE SCALE GENOMIC DNA]</scope>
    <source>
        <strain evidence="9">NIES-2863</strain>
    </source>
</reference>
<feature type="transmembrane region" description="Helical" evidence="6">
    <location>
        <begin position="310"/>
        <end position="327"/>
    </location>
</feature>
<feature type="transmembrane region" description="Helical" evidence="6">
    <location>
        <begin position="199"/>
        <end position="218"/>
    </location>
</feature>
<sequence length="362" mass="39155">MAFLDHHRGLLRWHIHYNLLVLRLISFAADLHWARAARRPARAIGGEGNGGGSSAVTAAGPAGGPSPDCSKDVIASADGCAQGAGGVASLEQELKARVETPLPLPYYNLWSFLEYVLYPPLYVAGPIITFNSFASQRVGSRVQQLGPRQVVMYALRASLAWACLEFVTHALPYNSIAKHRVLDWLASRRAGAGPAPRPLHYAITGYWVLVFMWLKFTVIWRFFRAVALADGVVPPENMTRCVCNNYDIEAVKALGRAARRWHGTAVFRHVAALAAAANILLLMAGNLVGFVVGLDGIGPLAKQVLGQPRFLAVVLVTLFAAAQLMFWKRELEAKAAAREAAARSQQSVRAATDAAPLEGGSR</sequence>
<evidence type="ECO:0000256" key="5">
    <source>
        <dbReference type="SAM" id="MobiDB-lite"/>
    </source>
</evidence>
<dbReference type="Proteomes" id="UP000075714">
    <property type="component" value="Unassembled WGS sequence"/>
</dbReference>
<feature type="region of interest" description="Disordered" evidence="5">
    <location>
        <begin position="343"/>
        <end position="362"/>
    </location>
</feature>
<keyword evidence="7" id="KW-0732">Signal</keyword>
<name>A0A150GPG8_GONPE</name>
<keyword evidence="4 6" id="KW-0472">Membrane</keyword>
<dbReference type="InterPro" id="IPR051085">
    <property type="entry name" value="MB_O-acyltransferase"/>
</dbReference>
<dbReference type="GO" id="GO:0019432">
    <property type="term" value="P:triglyceride biosynthetic process"/>
    <property type="evidence" value="ECO:0007669"/>
    <property type="project" value="UniProtKB-ARBA"/>
</dbReference>
<feature type="chain" id="PRO_5007562159" evidence="7">
    <location>
        <begin position="37"/>
        <end position="362"/>
    </location>
</feature>